<sequence length="74" mass="8401">MLLGVIFLLLIMSLTVDPVFPAVHEPRSVSIVGRPGKVCKDLSMECRLYDRKDICQNEQMKYIKKKCPKTCGLC</sequence>
<keyword evidence="5" id="KW-1185">Reference proteome</keyword>
<feature type="domain" description="ShKT" evidence="3">
    <location>
        <begin position="39"/>
        <end position="74"/>
    </location>
</feature>
<evidence type="ECO:0000313" key="5">
    <source>
        <dbReference type="Proteomes" id="UP000024635"/>
    </source>
</evidence>
<dbReference type="Gene3D" id="1.10.10.1940">
    <property type="match status" value="1"/>
</dbReference>
<keyword evidence="2" id="KW-0732">Signal</keyword>
<proteinExistence type="predicted"/>
<protein>
    <recommendedName>
        <fullName evidence="3">ShKT domain-containing protein</fullName>
    </recommendedName>
</protein>
<evidence type="ECO:0000256" key="1">
    <source>
        <dbReference type="PROSITE-ProRule" id="PRU01005"/>
    </source>
</evidence>
<evidence type="ECO:0000256" key="2">
    <source>
        <dbReference type="SAM" id="SignalP"/>
    </source>
</evidence>
<dbReference type="AlphaFoldDB" id="A0A016RZP0"/>
<evidence type="ECO:0000313" key="4">
    <source>
        <dbReference type="EMBL" id="EYB83751.1"/>
    </source>
</evidence>
<dbReference type="InterPro" id="IPR003582">
    <property type="entry name" value="ShKT_dom"/>
</dbReference>
<name>A0A016RZP0_9BILA</name>
<evidence type="ECO:0000259" key="3">
    <source>
        <dbReference type="PROSITE" id="PS51670"/>
    </source>
</evidence>
<feature type="signal peptide" evidence="2">
    <location>
        <begin position="1"/>
        <end position="21"/>
    </location>
</feature>
<gene>
    <name evidence="4" type="primary">Acey_s0330.g2704</name>
    <name evidence="4" type="ORF">Y032_0330g2704</name>
</gene>
<organism evidence="4 5">
    <name type="scientific">Ancylostoma ceylanicum</name>
    <dbReference type="NCBI Taxonomy" id="53326"/>
    <lineage>
        <taxon>Eukaryota</taxon>
        <taxon>Metazoa</taxon>
        <taxon>Ecdysozoa</taxon>
        <taxon>Nematoda</taxon>
        <taxon>Chromadorea</taxon>
        <taxon>Rhabditida</taxon>
        <taxon>Rhabditina</taxon>
        <taxon>Rhabditomorpha</taxon>
        <taxon>Strongyloidea</taxon>
        <taxon>Ancylostomatidae</taxon>
        <taxon>Ancylostomatinae</taxon>
        <taxon>Ancylostoma</taxon>
    </lineage>
</organism>
<dbReference type="EMBL" id="JARK01001666">
    <property type="protein sequence ID" value="EYB83751.1"/>
    <property type="molecule type" value="Genomic_DNA"/>
</dbReference>
<reference evidence="5" key="1">
    <citation type="journal article" date="2015" name="Nat. Genet.">
        <title>The genome and transcriptome of the zoonotic hookworm Ancylostoma ceylanicum identify infection-specific gene families.</title>
        <authorList>
            <person name="Schwarz E.M."/>
            <person name="Hu Y."/>
            <person name="Antoshechkin I."/>
            <person name="Miller M.M."/>
            <person name="Sternberg P.W."/>
            <person name="Aroian R.V."/>
        </authorList>
    </citation>
    <scope>NUCLEOTIDE SEQUENCE</scope>
    <source>
        <strain evidence="5">HY135</strain>
    </source>
</reference>
<dbReference type="Proteomes" id="UP000024635">
    <property type="component" value="Unassembled WGS sequence"/>
</dbReference>
<comment type="caution">
    <text evidence="1">Lacks conserved residue(s) required for the propagation of feature annotation.</text>
</comment>
<feature type="chain" id="PRO_5001488830" description="ShKT domain-containing protein" evidence="2">
    <location>
        <begin position="22"/>
        <end position="74"/>
    </location>
</feature>
<comment type="caution">
    <text evidence="4">The sequence shown here is derived from an EMBL/GenBank/DDBJ whole genome shotgun (WGS) entry which is preliminary data.</text>
</comment>
<accession>A0A016RZP0</accession>
<dbReference type="Pfam" id="PF01549">
    <property type="entry name" value="ShK"/>
    <property type="match status" value="1"/>
</dbReference>
<dbReference type="PROSITE" id="PS51670">
    <property type="entry name" value="SHKT"/>
    <property type="match status" value="1"/>
</dbReference>